<dbReference type="InterPro" id="IPR011114">
    <property type="entry name" value="RuvA_C"/>
</dbReference>
<sequence length="197" mass="21347">MIRTVHGQVTEVRAPEVVIEVGGIGYLIHTNRTADTLPIGSPALFHTYLAVRETALDLYGFETRDELEVFQHLISLPKIGPKTALQIMLQADITLIKEAVANDDPVRLSKLSGIGKKSAEKIVSGLREKFDDDALAESSASRGNTADHTSDTIDALISLGYPATDARRVTIQITSENPDVSTSTEALRLALKLLNTL</sequence>
<dbReference type="GO" id="GO:0006310">
    <property type="term" value="P:DNA recombination"/>
    <property type="evidence" value="ECO:0007669"/>
    <property type="project" value="UniProtKB-UniRule"/>
</dbReference>
<keyword evidence="3 6" id="KW-0238">DNA-binding</keyword>
<dbReference type="InterPro" id="IPR000085">
    <property type="entry name" value="RuvA"/>
</dbReference>
<feature type="region of interest" description="Domain III" evidence="6">
    <location>
        <begin position="149"/>
        <end position="197"/>
    </location>
</feature>
<dbReference type="Gene3D" id="1.10.8.10">
    <property type="entry name" value="DNA helicase RuvA subunit, C-terminal domain"/>
    <property type="match status" value="1"/>
</dbReference>
<keyword evidence="1 6" id="KW-0963">Cytoplasm</keyword>
<keyword evidence="8" id="KW-0067">ATP-binding</keyword>
<dbReference type="InterPro" id="IPR036267">
    <property type="entry name" value="RuvA_C_sf"/>
</dbReference>
<evidence type="ECO:0000313" key="8">
    <source>
        <dbReference type="EMBL" id="OGG85533.1"/>
    </source>
</evidence>
<dbReference type="NCBIfam" id="TIGR00084">
    <property type="entry name" value="ruvA"/>
    <property type="match status" value="1"/>
</dbReference>
<evidence type="ECO:0000256" key="4">
    <source>
        <dbReference type="ARBA" id="ARBA00023172"/>
    </source>
</evidence>
<dbReference type="Pfam" id="PF14520">
    <property type="entry name" value="HHH_5"/>
    <property type="match status" value="1"/>
</dbReference>
<comment type="function">
    <text evidence="6">The RuvA-RuvB-RuvC complex processes Holliday junction (HJ) DNA during genetic recombination and DNA repair, while the RuvA-RuvB complex plays an important role in the rescue of blocked DNA replication forks via replication fork reversal (RFR). RuvA specifically binds to HJ cruciform DNA, conferring on it an open structure. The RuvB hexamer acts as an ATP-dependent pump, pulling dsDNA into and through the RuvAB complex. HJ branch migration allows RuvC to scan DNA until it finds its consensus sequence, where it cleaves and resolves the cruciform DNA.</text>
</comment>
<feature type="domain" description="Helix-hairpin-helix DNA-binding motif class 1" evidence="7">
    <location>
        <begin position="106"/>
        <end position="125"/>
    </location>
</feature>
<evidence type="ECO:0000256" key="1">
    <source>
        <dbReference type="ARBA" id="ARBA00022490"/>
    </source>
</evidence>
<evidence type="ECO:0000313" key="9">
    <source>
        <dbReference type="Proteomes" id="UP000177395"/>
    </source>
</evidence>
<evidence type="ECO:0000259" key="7">
    <source>
        <dbReference type="SMART" id="SM00278"/>
    </source>
</evidence>
<feature type="domain" description="Helix-hairpin-helix DNA-binding motif class 1" evidence="7">
    <location>
        <begin position="71"/>
        <end position="90"/>
    </location>
</feature>
<dbReference type="SUPFAM" id="SSF47781">
    <property type="entry name" value="RuvA domain 2-like"/>
    <property type="match status" value="1"/>
</dbReference>
<dbReference type="Gene3D" id="2.40.50.140">
    <property type="entry name" value="Nucleic acid-binding proteins"/>
    <property type="match status" value="1"/>
</dbReference>
<keyword evidence="8" id="KW-0347">Helicase</keyword>
<comment type="caution">
    <text evidence="6">Lacks conserved residue(s) required for the propagation of feature annotation.</text>
</comment>
<accession>A0A1F6FI46</accession>
<dbReference type="STRING" id="1798531.A2392_02020"/>
<dbReference type="GO" id="GO:0048476">
    <property type="term" value="C:Holliday junction resolvase complex"/>
    <property type="evidence" value="ECO:0007669"/>
    <property type="project" value="UniProtKB-UniRule"/>
</dbReference>
<keyword evidence="8" id="KW-0547">Nucleotide-binding</keyword>
<dbReference type="Gene3D" id="1.10.150.20">
    <property type="entry name" value="5' to 3' exonuclease, C-terminal subdomain"/>
    <property type="match status" value="1"/>
</dbReference>
<dbReference type="Pfam" id="PF07499">
    <property type="entry name" value="RuvA_C"/>
    <property type="match status" value="1"/>
</dbReference>
<dbReference type="InterPro" id="IPR013849">
    <property type="entry name" value="DNA_helicase_Holl-junc_RuvA_I"/>
</dbReference>
<keyword evidence="4 6" id="KW-0233">DNA recombination</keyword>
<dbReference type="CDD" id="cd14332">
    <property type="entry name" value="UBA_RuvA_C"/>
    <property type="match status" value="1"/>
</dbReference>
<dbReference type="GO" id="GO:0009379">
    <property type="term" value="C:Holliday junction helicase complex"/>
    <property type="evidence" value="ECO:0007669"/>
    <property type="project" value="InterPro"/>
</dbReference>
<dbReference type="GO" id="GO:0005524">
    <property type="term" value="F:ATP binding"/>
    <property type="evidence" value="ECO:0007669"/>
    <property type="project" value="InterPro"/>
</dbReference>
<comment type="subcellular location">
    <subcellularLocation>
        <location evidence="6">Cytoplasm</location>
    </subcellularLocation>
</comment>
<proteinExistence type="inferred from homology"/>
<name>A0A1F6FI46_9BACT</name>
<dbReference type="InterPro" id="IPR012340">
    <property type="entry name" value="NA-bd_OB-fold"/>
</dbReference>
<dbReference type="InterPro" id="IPR003583">
    <property type="entry name" value="Hlx-hairpin-Hlx_DNA-bd_motif"/>
</dbReference>
<dbReference type="HAMAP" id="MF_00031">
    <property type="entry name" value="DNA_HJ_migration_RuvA"/>
    <property type="match status" value="1"/>
</dbReference>
<keyword evidence="5 6" id="KW-0234">DNA repair</keyword>
<dbReference type="GO" id="GO:0009378">
    <property type="term" value="F:four-way junction helicase activity"/>
    <property type="evidence" value="ECO:0007669"/>
    <property type="project" value="InterPro"/>
</dbReference>
<dbReference type="GO" id="GO:0006281">
    <property type="term" value="P:DNA repair"/>
    <property type="evidence" value="ECO:0007669"/>
    <property type="project" value="UniProtKB-UniRule"/>
</dbReference>
<dbReference type="EMBL" id="MFMS01000006">
    <property type="protein sequence ID" value="OGG85533.1"/>
    <property type="molecule type" value="Genomic_DNA"/>
</dbReference>
<dbReference type="InterPro" id="IPR010994">
    <property type="entry name" value="RuvA_2-like"/>
</dbReference>
<evidence type="ECO:0000256" key="6">
    <source>
        <dbReference type="HAMAP-Rule" id="MF_00031"/>
    </source>
</evidence>
<organism evidence="8 9">
    <name type="scientific">Candidatus Kaiserbacteria bacterium RIFOXYB1_FULL_46_14</name>
    <dbReference type="NCBI Taxonomy" id="1798531"/>
    <lineage>
        <taxon>Bacteria</taxon>
        <taxon>Candidatus Kaiseribacteriota</taxon>
    </lineage>
</organism>
<comment type="domain">
    <text evidence="6">Has three domains with a flexible linker between the domains II and III and assumes an 'L' shape. Domain III is highly mobile and contacts RuvB.</text>
</comment>
<dbReference type="SMART" id="SM00278">
    <property type="entry name" value="HhH1"/>
    <property type="match status" value="2"/>
</dbReference>
<reference evidence="8 9" key="1">
    <citation type="journal article" date="2016" name="Nat. Commun.">
        <title>Thousands of microbial genomes shed light on interconnected biogeochemical processes in an aquifer system.</title>
        <authorList>
            <person name="Anantharaman K."/>
            <person name="Brown C.T."/>
            <person name="Hug L.A."/>
            <person name="Sharon I."/>
            <person name="Castelle C.J."/>
            <person name="Probst A.J."/>
            <person name="Thomas B.C."/>
            <person name="Singh A."/>
            <person name="Wilkins M.J."/>
            <person name="Karaoz U."/>
            <person name="Brodie E.L."/>
            <person name="Williams K.H."/>
            <person name="Hubbard S.S."/>
            <person name="Banfield J.F."/>
        </authorList>
    </citation>
    <scope>NUCLEOTIDE SEQUENCE [LARGE SCALE GENOMIC DNA]</scope>
</reference>
<dbReference type="GO" id="GO:0005737">
    <property type="term" value="C:cytoplasm"/>
    <property type="evidence" value="ECO:0007669"/>
    <property type="project" value="UniProtKB-SubCell"/>
</dbReference>
<evidence type="ECO:0000256" key="3">
    <source>
        <dbReference type="ARBA" id="ARBA00023125"/>
    </source>
</evidence>
<dbReference type="Proteomes" id="UP000177395">
    <property type="component" value="Unassembled WGS sequence"/>
</dbReference>
<evidence type="ECO:0000256" key="5">
    <source>
        <dbReference type="ARBA" id="ARBA00023204"/>
    </source>
</evidence>
<dbReference type="AlphaFoldDB" id="A0A1F6FI46"/>
<comment type="caution">
    <text evidence="8">The sequence shown here is derived from an EMBL/GenBank/DDBJ whole genome shotgun (WGS) entry which is preliminary data.</text>
</comment>
<comment type="similarity">
    <text evidence="6">Belongs to the RuvA family.</text>
</comment>
<evidence type="ECO:0000256" key="2">
    <source>
        <dbReference type="ARBA" id="ARBA00022763"/>
    </source>
</evidence>
<keyword evidence="2 6" id="KW-0227">DNA damage</keyword>
<dbReference type="SUPFAM" id="SSF50249">
    <property type="entry name" value="Nucleic acid-binding proteins"/>
    <property type="match status" value="1"/>
</dbReference>
<comment type="subunit">
    <text evidence="6">Homotetramer. Forms an RuvA(8)-RuvB(12)-Holliday junction (HJ) complex. HJ DNA is sandwiched between 2 RuvA tetramers; dsDNA enters through RuvA and exits via RuvB. An RuvB hexamer assembles on each DNA strand where it exits the tetramer. Each RuvB hexamer is contacted by two RuvA subunits (via domain III) on 2 adjacent RuvB subunits; this complex drives branch migration. In the full resolvosome a probable DNA-RuvA(4)-RuvB(12)-RuvC(2) complex forms which resolves the HJ.</text>
</comment>
<dbReference type="SUPFAM" id="SSF46929">
    <property type="entry name" value="DNA helicase RuvA subunit, C-terminal domain"/>
    <property type="match status" value="1"/>
</dbReference>
<gene>
    <name evidence="6" type="primary">ruvA</name>
    <name evidence="8" type="ORF">A2392_02020</name>
</gene>
<protein>
    <recommendedName>
        <fullName evidence="6">Holliday junction branch migration complex subunit RuvA</fullName>
    </recommendedName>
</protein>
<dbReference type="GO" id="GO:0000400">
    <property type="term" value="F:four-way junction DNA binding"/>
    <property type="evidence" value="ECO:0007669"/>
    <property type="project" value="UniProtKB-UniRule"/>
</dbReference>
<keyword evidence="8" id="KW-0378">Hydrolase</keyword>
<dbReference type="Pfam" id="PF01330">
    <property type="entry name" value="RuvA_N"/>
    <property type="match status" value="1"/>
</dbReference>